<dbReference type="OrthoDB" id="1711136at2759"/>
<keyword evidence="1" id="KW-0479">Metal-binding</keyword>
<dbReference type="InterPro" id="IPR051728">
    <property type="entry name" value="RING-FYVE_E3_ubiquitin-ligase"/>
</dbReference>
<proteinExistence type="predicted"/>
<protein>
    <recommendedName>
        <fullName evidence="2">RING-type domain-containing protein</fullName>
    </recommendedName>
</protein>
<dbReference type="Pfam" id="PF13920">
    <property type="entry name" value="zf-C3HC4_3"/>
    <property type="match status" value="1"/>
</dbReference>
<accession>A0A9P4HR66</accession>
<evidence type="ECO:0000256" key="1">
    <source>
        <dbReference type="PROSITE-ProRule" id="PRU00175"/>
    </source>
</evidence>
<dbReference type="SMART" id="SM00184">
    <property type="entry name" value="RING"/>
    <property type="match status" value="1"/>
</dbReference>
<dbReference type="AlphaFoldDB" id="A0A9P4HR66"/>
<dbReference type="InterPro" id="IPR013083">
    <property type="entry name" value="Znf_RING/FYVE/PHD"/>
</dbReference>
<evidence type="ECO:0000259" key="2">
    <source>
        <dbReference type="PROSITE" id="PS50089"/>
    </source>
</evidence>
<organism evidence="3 4">
    <name type="scientific">Saccharata proteae CBS 121410</name>
    <dbReference type="NCBI Taxonomy" id="1314787"/>
    <lineage>
        <taxon>Eukaryota</taxon>
        <taxon>Fungi</taxon>
        <taxon>Dikarya</taxon>
        <taxon>Ascomycota</taxon>
        <taxon>Pezizomycotina</taxon>
        <taxon>Dothideomycetes</taxon>
        <taxon>Dothideomycetes incertae sedis</taxon>
        <taxon>Botryosphaeriales</taxon>
        <taxon>Saccharataceae</taxon>
        <taxon>Saccharata</taxon>
    </lineage>
</organism>
<keyword evidence="4" id="KW-1185">Reference proteome</keyword>
<dbReference type="SUPFAM" id="SSF57850">
    <property type="entry name" value="RING/U-box"/>
    <property type="match status" value="1"/>
</dbReference>
<feature type="non-terminal residue" evidence="3">
    <location>
        <position position="65"/>
    </location>
</feature>
<dbReference type="GO" id="GO:0008270">
    <property type="term" value="F:zinc ion binding"/>
    <property type="evidence" value="ECO:0007669"/>
    <property type="project" value="UniProtKB-KW"/>
</dbReference>
<feature type="domain" description="RING-type" evidence="2">
    <location>
        <begin position="9"/>
        <end position="58"/>
    </location>
</feature>
<evidence type="ECO:0000313" key="3">
    <source>
        <dbReference type="EMBL" id="KAF2086439.1"/>
    </source>
</evidence>
<keyword evidence="1" id="KW-0863">Zinc-finger</keyword>
<dbReference type="EMBL" id="ML978724">
    <property type="protein sequence ID" value="KAF2086439.1"/>
    <property type="molecule type" value="Genomic_DNA"/>
</dbReference>
<dbReference type="PANTHER" id="PTHR14879">
    <property type="entry name" value="CASPASE REGULATOR, RING FINGER DOMAIN-CONTAINING"/>
    <property type="match status" value="1"/>
</dbReference>
<evidence type="ECO:0000313" key="4">
    <source>
        <dbReference type="Proteomes" id="UP000799776"/>
    </source>
</evidence>
<dbReference type="PROSITE" id="PS50089">
    <property type="entry name" value="ZF_RING_2"/>
    <property type="match status" value="1"/>
</dbReference>
<feature type="non-terminal residue" evidence="3">
    <location>
        <position position="1"/>
    </location>
</feature>
<dbReference type="InterPro" id="IPR001841">
    <property type="entry name" value="Znf_RING"/>
</dbReference>
<dbReference type="Proteomes" id="UP000799776">
    <property type="component" value="Unassembled WGS sequence"/>
</dbReference>
<comment type="caution">
    <text evidence="3">The sequence shown here is derived from an EMBL/GenBank/DDBJ whole genome shotgun (WGS) entry which is preliminary data.</text>
</comment>
<sequence>EEMTTVLECKVCFSQCADTALLPCGHMVMCRWCADIQIPARPNDHTQPAAPAKCPTCRKKVTKRV</sequence>
<name>A0A9P4HR66_9PEZI</name>
<dbReference type="PANTHER" id="PTHR14879:SF5">
    <property type="entry name" value="RING-TYPE DOMAIN-CONTAINING PROTEIN"/>
    <property type="match status" value="1"/>
</dbReference>
<gene>
    <name evidence="3" type="ORF">K490DRAFT_9207</name>
</gene>
<reference evidence="3" key="1">
    <citation type="journal article" date="2020" name="Stud. Mycol.">
        <title>101 Dothideomycetes genomes: a test case for predicting lifestyles and emergence of pathogens.</title>
        <authorList>
            <person name="Haridas S."/>
            <person name="Albert R."/>
            <person name="Binder M."/>
            <person name="Bloem J."/>
            <person name="Labutti K."/>
            <person name="Salamov A."/>
            <person name="Andreopoulos B."/>
            <person name="Baker S."/>
            <person name="Barry K."/>
            <person name="Bills G."/>
            <person name="Bluhm B."/>
            <person name="Cannon C."/>
            <person name="Castanera R."/>
            <person name="Culley D."/>
            <person name="Daum C."/>
            <person name="Ezra D."/>
            <person name="Gonzalez J."/>
            <person name="Henrissat B."/>
            <person name="Kuo A."/>
            <person name="Liang C."/>
            <person name="Lipzen A."/>
            <person name="Lutzoni F."/>
            <person name="Magnuson J."/>
            <person name="Mondo S."/>
            <person name="Nolan M."/>
            <person name="Ohm R."/>
            <person name="Pangilinan J."/>
            <person name="Park H.-J."/>
            <person name="Ramirez L."/>
            <person name="Alfaro M."/>
            <person name="Sun H."/>
            <person name="Tritt A."/>
            <person name="Yoshinaga Y."/>
            <person name="Zwiers L.-H."/>
            <person name="Turgeon B."/>
            <person name="Goodwin S."/>
            <person name="Spatafora J."/>
            <person name="Crous P."/>
            <person name="Grigoriev I."/>
        </authorList>
    </citation>
    <scope>NUCLEOTIDE SEQUENCE</scope>
    <source>
        <strain evidence="3">CBS 121410</strain>
    </source>
</reference>
<dbReference type="Gene3D" id="3.30.40.10">
    <property type="entry name" value="Zinc/RING finger domain, C3HC4 (zinc finger)"/>
    <property type="match status" value="1"/>
</dbReference>
<keyword evidence="1" id="KW-0862">Zinc</keyword>